<evidence type="ECO:0000313" key="3">
    <source>
        <dbReference type="Proteomes" id="UP001322277"/>
    </source>
</evidence>
<feature type="region of interest" description="Disordered" evidence="1">
    <location>
        <begin position="1"/>
        <end position="97"/>
    </location>
</feature>
<dbReference type="EMBL" id="CP137306">
    <property type="protein sequence ID" value="WQF78164.1"/>
    <property type="molecule type" value="Genomic_DNA"/>
</dbReference>
<reference evidence="3" key="1">
    <citation type="journal article" date="2023" name="bioRxiv">
        <title>Complete genome of the Medicago anthracnose fungus, Colletotrichum destructivum, reveals a mini-chromosome-like region within a core chromosome.</title>
        <authorList>
            <person name="Lapalu N."/>
            <person name="Simon A."/>
            <person name="Lu A."/>
            <person name="Plaumann P.-L."/>
            <person name="Amselem J."/>
            <person name="Pigne S."/>
            <person name="Auger A."/>
            <person name="Koch C."/>
            <person name="Dallery J.-F."/>
            <person name="O'Connell R.J."/>
        </authorList>
    </citation>
    <scope>NUCLEOTIDE SEQUENCE [LARGE SCALE GENOMIC DNA]</scope>
    <source>
        <strain evidence="3">CBS 520.97</strain>
    </source>
</reference>
<protein>
    <submittedName>
        <fullName evidence="2">Uncharacterized protein</fullName>
    </submittedName>
</protein>
<accession>A0AAX4I4H0</accession>
<organism evidence="2 3">
    <name type="scientific">Colletotrichum destructivum</name>
    <dbReference type="NCBI Taxonomy" id="34406"/>
    <lineage>
        <taxon>Eukaryota</taxon>
        <taxon>Fungi</taxon>
        <taxon>Dikarya</taxon>
        <taxon>Ascomycota</taxon>
        <taxon>Pezizomycotina</taxon>
        <taxon>Sordariomycetes</taxon>
        <taxon>Hypocreomycetidae</taxon>
        <taxon>Glomerellales</taxon>
        <taxon>Glomerellaceae</taxon>
        <taxon>Colletotrichum</taxon>
        <taxon>Colletotrichum destructivum species complex</taxon>
    </lineage>
</organism>
<name>A0AAX4I4H0_9PEZI</name>
<dbReference type="KEGG" id="cdet:87939681"/>
<sequence>MASAPVLAPLSPLIPDRDPPSPHVPFHCTRHKRRTARCGTGQEDEEEGTKALEAQAACSKTHRNGSFPPGPRIAENASGLILNSSKGGGDRGTEGGQAINLLRLQKLSSTSNGADPSLVSRYAREHSYGFQGHCLSQQIDKKKKNIQYECRARS</sequence>
<keyword evidence="3" id="KW-1185">Reference proteome</keyword>
<dbReference type="AlphaFoldDB" id="A0AAX4I4H0"/>
<gene>
    <name evidence="2" type="ORF">CDEST_03178</name>
</gene>
<dbReference type="GeneID" id="87939681"/>
<evidence type="ECO:0000313" key="2">
    <source>
        <dbReference type="EMBL" id="WQF78164.1"/>
    </source>
</evidence>
<proteinExistence type="predicted"/>
<dbReference type="Proteomes" id="UP001322277">
    <property type="component" value="Chromosome 2"/>
</dbReference>
<evidence type="ECO:0000256" key="1">
    <source>
        <dbReference type="SAM" id="MobiDB-lite"/>
    </source>
</evidence>
<dbReference type="RefSeq" id="XP_062775388.1">
    <property type="nucleotide sequence ID" value="XM_062919337.1"/>
</dbReference>